<keyword evidence="3" id="KW-1185">Reference proteome</keyword>
<proteinExistence type="predicted"/>
<evidence type="ECO:0000313" key="2">
    <source>
        <dbReference type="EMBL" id="TDT31186.1"/>
    </source>
</evidence>
<feature type="compositionally biased region" description="Basic and acidic residues" evidence="1">
    <location>
        <begin position="190"/>
        <end position="230"/>
    </location>
</feature>
<evidence type="ECO:0000313" key="3">
    <source>
        <dbReference type="Proteomes" id="UP000295371"/>
    </source>
</evidence>
<sequence length="320" mass="34064">MDLATVIDQVYAAPLEEFTGLRDDLAKQARSGGDRELAKTIKSLRKPTTSAWLVNRWARANREDVDQLLELAELLAQAHRTLSADDLRTLSRQRTRLINSLTRAVVASSPGAVSAATGNEVGQILTGALTDQALAQRLRTGTVTQAVAASGFGTLDLGAGAEVISLAARQRMAKPGTPKEGRPAQPPANRADEARPGPDAEAQARAEAAERERAEREAEEARRAARNQARELAETAASAVAEARAAVSATEQALLRAESDLQAAQERLAEAQAALESAEATHTALTAQRDRRRESLAVAEQAQADAERTLDDLTGVDDLT</sequence>
<feature type="compositionally biased region" description="Low complexity" evidence="1">
    <location>
        <begin position="271"/>
        <end position="280"/>
    </location>
</feature>
<dbReference type="AlphaFoldDB" id="A0A4R7J3T4"/>
<gene>
    <name evidence="2" type="ORF">CLV29_2600</name>
</gene>
<protein>
    <submittedName>
        <fullName evidence="2">Uncharacterized protein</fullName>
    </submittedName>
</protein>
<feature type="region of interest" description="Disordered" evidence="1">
    <location>
        <begin position="271"/>
        <end position="320"/>
    </location>
</feature>
<dbReference type="EMBL" id="SOAW01000002">
    <property type="protein sequence ID" value="TDT31186.1"/>
    <property type="molecule type" value="Genomic_DNA"/>
</dbReference>
<accession>A0A4R7J3T4</accession>
<feature type="region of interest" description="Disordered" evidence="1">
    <location>
        <begin position="171"/>
        <end position="230"/>
    </location>
</feature>
<dbReference type="OrthoDB" id="3541690at2"/>
<dbReference type="Proteomes" id="UP000295371">
    <property type="component" value="Unassembled WGS sequence"/>
</dbReference>
<reference evidence="2 3" key="1">
    <citation type="submission" date="2019-03" db="EMBL/GenBank/DDBJ databases">
        <title>Genomic Encyclopedia of Archaeal and Bacterial Type Strains, Phase II (KMG-II): from individual species to whole genera.</title>
        <authorList>
            <person name="Goeker M."/>
        </authorList>
    </citation>
    <scope>NUCLEOTIDE SEQUENCE [LARGE SCALE GENOMIC DNA]</scope>
    <source>
        <strain evidence="2 3">DSM 24323</strain>
    </source>
</reference>
<evidence type="ECO:0000256" key="1">
    <source>
        <dbReference type="SAM" id="MobiDB-lite"/>
    </source>
</evidence>
<comment type="caution">
    <text evidence="2">The sequence shown here is derived from an EMBL/GenBank/DDBJ whole genome shotgun (WGS) entry which is preliminary data.</text>
</comment>
<dbReference type="RefSeq" id="WP_133755491.1">
    <property type="nucleotide sequence ID" value="NZ_SOAW01000002.1"/>
</dbReference>
<organism evidence="2 3">
    <name type="scientific">Naumannella halotolerans</name>
    <dbReference type="NCBI Taxonomy" id="993414"/>
    <lineage>
        <taxon>Bacteria</taxon>
        <taxon>Bacillati</taxon>
        <taxon>Actinomycetota</taxon>
        <taxon>Actinomycetes</taxon>
        <taxon>Propionibacteriales</taxon>
        <taxon>Propionibacteriaceae</taxon>
        <taxon>Naumannella</taxon>
    </lineage>
</organism>
<name>A0A4R7J3T4_9ACTN</name>